<dbReference type="EMBL" id="GBXM01007753">
    <property type="protein sequence ID" value="JAI00825.1"/>
    <property type="molecule type" value="Transcribed_RNA"/>
</dbReference>
<reference evidence="1" key="1">
    <citation type="submission" date="2014-11" db="EMBL/GenBank/DDBJ databases">
        <authorList>
            <person name="Amaro Gonzalez C."/>
        </authorList>
    </citation>
    <scope>NUCLEOTIDE SEQUENCE</scope>
</reference>
<protein>
    <submittedName>
        <fullName evidence="1">Uncharacterized protein</fullName>
    </submittedName>
</protein>
<organism evidence="1">
    <name type="scientific">Anguilla anguilla</name>
    <name type="common">European freshwater eel</name>
    <name type="synonym">Muraena anguilla</name>
    <dbReference type="NCBI Taxonomy" id="7936"/>
    <lineage>
        <taxon>Eukaryota</taxon>
        <taxon>Metazoa</taxon>
        <taxon>Chordata</taxon>
        <taxon>Craniata</taxon>
        <taxon>Vertebrata</taxon>
        <taxon>Euteleostomi</taxon>
        <taxon>Actinopterygii</taxon>
        <taxon>Neopterygii</taxon>
        <taxon>Teleostei</taxon>
        <taxon>Anguilliformes</taxon>
        <taxon>Anguillidae</taxon>
        <taxon>Anguilla</taxon>
    </lineage>
</organism>
<name>A0A0E9XDX3_ANGAN</name>
<sequence length="48" mass="6002">MMWEKFMCGENKVYMYIPQDQEFINWISFRKLVIKTKKNQKTFAEYSK</sequence>
<accession>A0A0E9XDX3</accession>
<proteinExistence type="predicted"/>
<reference evidence="1" key="2">
    <citation type="journal article" date="2015" name="Fish Shellfish Immunol.">
        <title>Early steps in the European eel (Anguilla anguilla)-Vibrio vulnificus interaction in the gills: Role of the RtxA13 toxin.</title>
        <authorList>
            <person name="Callol A."/>
            <person name="Pajuelo D."/>
            <person name="Ebbesson L."/>
            <person name="Teles M."/>
            <person name="MacKenzie S."/>
            <person name="Amaro C."/>
        </authorList>
    </citation>
    <scope>NUCLEOTIDE SEQUENCE</scope>
</reference>
<evidence type="ECO:0000313" key="1">
    <source>
        <dbReference type="EMBL" id="JAI00825.1"/>
    </source>
</evidence>
<dbReference type="AlphaFoldDB" id="A0A0E9XDX3"/>